<dbReference type="InterPro" id="IPR023366">
    <property type="entry name" value="ATP_synth_asu-like_sf"/>
</dbReference>
<sequence length="216" mass="22583">MCMGRCYTVAVFTGLVQSTGVIEAITDASEAKRLRIGASLAEGDRALGASVCVSGVCLTVTDSGPDFFTADAAFETLAVTTLGGLTVGSKVNLEPSLRVGDSLGGHLVSGHVDGVGRLRRVEARGDARECWFWAPEELRRYVAVKGSITVDGVSLTVNAVDDEGFMVGLIPHTLEVTTLGALIDALAGAGEGEEPRCNLEVDLLARYVERLLGARA</sequence>
<evidence type="ECO:0000256" key="9">
    <source>
        <dbReference type="NCBIfam" id="TIGR00187"/>
    </source>
</evidence>
<dbReference type="NCBIfam" id="TIGR00187">
    <property type="entry name" value="ribE"/>
    <property type="match status" value="1"/>
</dbReference>
<dbReference type="GO" id="GO:0009231">
    <property type="term" value="P:riboflavin biosynthetic process"/>
    <property type="evidence" value="ECO:0007669"/>
    <property type="project" value="UniProtKB-KW"/>
</dbReference>
<comment type="pathway">
    <text evidence="3">Cofactor biosynthesis; riboflavin biosynthesis; riboflavin from 2-hydroxy-3-oxobutyl phosphate and 5-amino-6-(D-ribitylamino)uracil: step 2/2.</text>
</comment>
<dbReference type="CDD" id="cd00402">
    <property type="entry name" value="Riboflavin_synthase_like"/>
    <property type="match status" value="1"/>
</dbReference>
<organism evidence="12 13">
    <name type="scientific">Plesiocystis pacifica SIR-1</name>
    <dbReference type="NCBI Taxonomy" id="391625"/>
    <lineage>
        <taxon>Bacteria</taxon>
        <taxon>Pseudomonadati</taxon>
        <taxon>Myxococcota</taxon>
        <taxon>Polyangia</taxon>
        <taxon>Nannocystales</taxon>
        <taxon>Nannocystaceae</taxon>
        <taxon>Plesiocystis</taxon>
    </lineage>
</organism>
<evidence type="ECO:0000259" key="11">
    <source>
        <dbReference type="PROSITE" id="PS51177"/>
    </source>
</evidence>
<dbReference type="InterPro" id="IPR026017">
    <property type="entry name" value="Lumazine-bd_dom"/>
</dbReference>
<keyword evidence="6" id="KW-0686">Riboflavin biosynthesis</keyword>
<evidence type="ECO:0000256" key="6">
    <source>
        <dbReference type="ARBA" id="ARBA00022619"/>
    </source>
</evidence>
<dbReference type="EC" id="2.5.1.9" evidence="4 9"/>
<gene>
    <name evidence="12" type="ORF">PPSIR1_09925</name>
</gene>
<dbReference type="Proteomes" id="UP000005801">
    <property type="component" value="Unassembled WGS sequence"/>
</dbReference>
<evidence type="ECO:0000313" key="13">
    <source>
        <dbReference type="Proteomes" id="UP000005801"/>
    </source>
</evidence>
<dbReference type="eggNOG" id="COG0307">
    <property type="taxonomic scope" value="Bacteria"/>
</dbReference>
<proteinExistence type="predicted"/>
<dbReference type="AlphaFoldDB" id="A6G9U5"/>
<evidence type="ECO:0000256" key="4">
    <source>
        <dbReference type="ARBA" id="ARBA00012827"/>
    </source>
</evidence>
<dbReference type="STRING" id="391625.PPSIR1_09925"/>
<dbReference type="NCBIfam" id="NF006767">
    <property type="entry name" value="PRK09289.1"/>
    <property type="match status" value="1"/>
</dbReference>
<protein>
    <recommendedName>
        <fullName evidence="5 9">Riboflavin synthase</fullName>
        <ecNumber evidence="4 9">2.5.1.9</ecNumber>
    </recommendedName>
</protein>
<dbReference type="Gene3D" id="2.40.30.20">
    <property type="match status" value="2"/>
</dbReference>
<evidence type="ECO:0000256" key="3">
    <source>
        <dbReference type="ARBA" id="ARBA00004887"/>
    </source>
</evidence>
<evidence type="ECO:0000313" key="12">
    <source>
        <dbReference type="EMBL" id="EDM77381.1"/>
    </source>
</evidence>
<comment type="caution">
    <text evidence="12">The sequence shown here is derived from an EMBL/GenBank/DDBJ whole genome shotgun (WGS) entry which is preliminary data.</text>
</comment>
<comment type="catalytic activity">
    <reaction evidence="1">
        <text>2 6,7-dimethyl-8-(1-D-ribityl)lumazine + H(+) = 5-amino-6-(D-ribitylamino)uracil + riboflavin</text>
        <dbReference type="Rhea" id="RHEA:20772"/>
        <dbReference type="ChEBI" id="CHEBI:15378"/>
        <dbReference type="ChEBI" id="CHEBI:15934"/>
        <dbReference type="ChEBI" id="CHEBI:57986"/>
        <dbReference type="ChEBI" id="CHEBI:58201"/>
        <dbReference type="EC" id="2.5.1.9"/>
    </reaction>
</comment>
<evidence type="ECO:0000256" key="1">
    <source>
        <dbReference type="ARBA" id="ARBA00000968"/>
    </source>
</evidence>
<dbReference type="GO" id="GO:0004746">
    <property type="term" value="F:riboflavin synthase activity"/>
    <property type="evidence" value="ECO:0007669"/>
    <property type="project" value="UniProtKB-UniRule"/>
</dbReference>
<keyword evidence="8" id="KW-0677">Repeat</keyword>
<dbReference type="EMBL" id="ABCS01000047">
    <property type="protein sequence ID" value="EDM77381.1"/>
    <property type="molecule type" value="Genomic_DNA"/>
</dbReference>
<dbReference type="Pfam" id="PF00677">
    <property type="entry name" value="Lum_binding"/>
    <property type="match status" value="2"/>
</dbReference>
<accession>A6G9U5</accession>
<feature type="domain" description="Lumazine-binding" evidence="11">
    <location>
        <begin position="11"/>
        <end position="106"/>
    </location>
</feature>
<evidence type="ECO:0000256" key="5">
    <source>
        <dbReference type="ARBA" id="ARBA00013950"/>
    </source>
</evidence>
<dbReference type="SUPFAM" id="SSF63380">
    <property type="entry name" value="Riboflavin synthase domain-like"/>
    <property type="match status" value="2"/>
</dbReference>
<dbReference type="PIRSF" id="PIRSF000498">
    <property type="entry name" value="Riboflavin_syn_A"/>
    <property type="match status" value="1"/>
</dbReference>
<evidence type="ECO:0000256" key="10">
    <source>
        <dbReference type="PROSITE-ProRule" id="PRU00524"/>
    </source>
</evidence>
<evidence type="ECO:0000256" key="7">
    <source>
        <dbReference type="ARBA" id="ARBA00022679"/>
    </source>
</evidence>
<dbReference type="PANTHER" id="PTHR21098">
    <property type="entry name" value="RIBOFLAVIN SYNTHASE ALPHA CHAIN"/>
    <property type="match status" value="1"/>
</dbReference>
<feature type="repeat" description="Lumazine-binding" evidence="10">
    <location>
        <begin position="107"/>
        <end position="203"/>
    </location>
</feature>
<dbReference type="PROSITE" id="PS51177">
    <property type="entry name" value="LUMAZINE_BIND"/>
    <property type="match status" value="2"/>
</dbReference>
<comment type="function">
    <text evidence="2">Catalyzes the dismutation of two molecules of 6,7-dimethyl-8-ribityllumazine, resulting in the formation of riboflavin and 5-amino-6-(D-ribitylamino)uracil.</text>
</comment>
<evidence type="ECO:0000256" key="2">
    <source>
        <dbReference type="ARBA" id="ARBA00002803"/>
    </source>
</evidence>
<reference evidence="12 13" key="1">
    <citation type="submission" date="2007-06" db="EMBL/GenBank/DDBJ databases">
        <authorList>
            <person name="Shimkets L."/>
            <person name="Ferriera S."/>
            <person name="Johnson J."/>
            <person name="Kravitz S."/>
            <person name="Beeson K."/>
            <person name="Sutton G."/>
            <person name="Rogers Y.-H."/>
            <person name="Friedman R."/>
            <person name="Frazier M."/>
            <person name="Venter J.C."/>
        </authorList>
    </citation>
    <scope>NUCLEOTIDE SEQUENCE [LARGE SCALE GENOMIC DNA]</scope>
    <source>
        <strain evidence="12 13">SIR-1</strain>
    </source>
</reference>
<evidence type="ECO:0000256" key="8">
    <source>
        <dbReference type="ARBA" id="ARBA00022737"/>
    </source>
</evidence>
<keyword evidence="13" id="KW-1185">Reference proteome</keyword>
<dbReference type="InterPro" id="IPR017938">
    <property type="entry name" value="Riboflavin_synthase-like_b-brl"/>
</dbReference>
<keyword evidence="7 12" id="KW-0808">Transferase</keyword>
<feature type="repeat" description="Lumazine-binding" evidence="10">
    <location>
        <begin position="11"/>
        <end position="106"/>
    </location>
</feature>
<feature type="domain" description="Lumazine-binding" evidence="11">
    <location>
        <begin position="107"/>
        <end position="203"/>
    </location>
</feature>
<name>A6G9U5_9BACT</name>
<dbReference type="PANTHER" id="PTHR21098:SF12">
    <property type="entry name" value="RIBOFLAVIN SYNTHASE"/>
    <property type="match status" value="1"/>
</dbReference>
<dbReference type="InterPro" id="IPR001783">
    <property type="entry name" value="Lumazine-bd"/>
</dbReference>